<accession>A0A542W2Y7</accession>
<evidence type="ECO:0000256" key="1">
    <source>
        <dbReference type="SAM" id="Phobius"/>
    </source>
</evidence>
<evidence type="ECO:0008006" key="4">
    <source>
        <dbReference type="Google" id="ProtNLM"/>
    </source>
</evidence>
<name>A0A542W2Y7_ZYMMB</name>
<dbReference type="EMBL" id="VFOF01000001">
    <property type="protein sequence ID" value="TQL17937.1"/>
    <property type="molecule type" value="Genomic_DNA"/>
</dbReference>
<keyword evidence="1" id="KW-1133">Transmembrane helix</keyword>
<gene>
    <name evidence="2" type="ORF">FBY58_1550</name>
</gene>
<reference evidence="2 3" key="1">
    <citation type="submission" date="2019-06" db="EMBL/GenBank/DDBJ databases">
        <title>Genome sequencing of Zymomonas mobilis strains for genetic engineering and biofuel applications.</title>
        <authorList>
            <person name="Teravest M."/>
        </authorList>
    </citation>
    <scope>NUCLEOTIDE SEQUENCE [LARGE SCALE GENOMIC DNA]</scope>
    <source>
        <strain evidence="2 3">AN0101</strain>
    </source>
</reference>
<keyword evidence="1" id="KW-0812">Transmembrane</keyword>
<proteinExistence type="predicted"/>
<feature type="transmembrane region" description="Helical" evidence="1">
    <location>
        <begin position="21"/>
        <end position="37"/>
    </location>
</feature>
<dbReference type="Proteomes" id="UP000316887">
    <property type="component" value="Unassembled WGS sequence"/>
</dbReference>
<dbReference type="AlphaFoldDB" id="A0A542W2Y7"/>
<dbReference type="OrthoDB" id="5233at2"/>
<evidence type="ECO:0000313" key="2">
    <source>
        <dbReference type="EMBL" id="TQL17937.1"/>
    </source>
</evidence>
<dbReference type="RefSeq" id="WP_141920387.1">
    <property type="nucleotide sequence ID" value="NZ_VFOF01000001.1"/>
</dbReference>
<comment type="caution">
    <text evidence="2">The sequence shown here is derived from an EMBL/GenBank/DDBJ whole genome shotgun (WGS) entry which is preliminary data.</text>
</comment>
<evidence type="ECO:0000313" key="3">
    <source>
        <dbReference type="Proteomes" id="UP000316887"/>
    </source>
</evidence>
<feature type="transmembrane region" description="Helical" evidence="1">
    <location>
        <begin position="43"/>
        <end position="65"/>
    </location>
</feature>
<protein>
    <recommendedName>
        <fullName evidence="4">DUF2628 domain-containing protein</fullName>
    </recommendedName>
</protein>
<organism evidence="2 3">
    <name type="scientific">Zymomonas mobilis</name>
    <dbReference type="NCBI Taxonomy" id="542"/>
    <lineage>
        <taxon>Bacteria</taxon>
        <taxon>Pseudomonadati</taxon>
        <taxon>Pseudomonadota</taxon>
        <taxon>Alphaproteobacteria</taxon>
        <taxon>Sphingomonadales</taxon>
        <taxon>Zymomonadaceae</taxon>
        <taxon>Zymomonas</taxon>
    </lineage>
</organism>
<sequence>MAFDHLILVNSYNGKIRRAPIGFSWTTFFFGLWPAVFRGSWKYALLMFLTIFPTLGISSLVWPFIFNRLYLNSLLEDGFRLKSSEKGTSVERISIYSRQNIALIVDADKKNI</sequence>
<keyword evidence="1" id="KW-0472">Membrane</keyword>